<organism evidence="4 5">
    <name type="scientific">Habropoda laboriosa</name>
    <dbReference type="NCBI Taxonomy" id="597456"/>
    <lineage>
        <taxon>Eukaryota</taxon>
        <taxon>Metazoa</taxon>
        <taxon>Ecdysozoa</taxon>
        <taxon>Arthropoda</taxon>
        <taxon>Hexapoda</taxon>
        <taxon>Insecta</taxon>
        <taxon>Pterygota</taxon>
        <taxon>Neoptera</taxon>
        <taxon>Endopterygota</taxon>
        <taxon>Hymenoptera</taxon>
        <taxon>Apocrita</taxon>
        <taxon>Aculeata</taxon>
        <taxon>Apoidea</taxon>
        <taxon>Anthophila</taxon>
        <taxon>Apidae</taxon>
        <taxon>Habropoda</taxon>
    </lineage>
</organism>
<dbReference type="STRING" id="597456.A0A0L7QKU7"/>
<dbReference type="SUPFAM" id="SSF52540">
    <property type="entry name" value="P-loop containing nucleoside triphosphate hydrolases"/>
    <property type="match status" value="1"/>
</dbReference>
<name>A0A0L7QKU7_9HYME</name>
<dbReference type="EMBL" id="KQ414940">
    <property type="protein sequence ID" value="KOC59248.1"/>
    <property type="molecule type" value="Genomic_DNA"/>
</dbReference>
<proteinExistence type="inferred from homology"/>
<keyword evidence="2 4" id="KW-0808">Transferase</keyword>
<dbReference type="AlphaFoldDB" id="A0A0L7QKU7"/>
<protein>
    <submittedName>
        <fullName evidence="4">Estrogen sulfotransferase</fullName>
    </submittedName>
</protein>
<dbReference type="InterPro" id="IPR000863">
    <property type="entry name" value="Sulfotransferase_dom"/>
</dbReference>
<dbReference type="Pfam" id="PF00685">
    <property type="entry name" value="Sulfotransfer_1"/>
    <property type="match status" value="1"/>
</dbReference>
<dbReference type="Gene3D" id="3.40.50.300">
    <property type="entry name" value="P-loop containing nucleotide triphosphate hydrolases"/>
    <property type="match status" value="1"/>
</dbReference>
<dbReference type="PANTHER" id="PTHR11783">
    <property type="entry name" value="SULFOTRANSFERASE SULT"/>
    <property type="match status" value="1"/>
</dbReference>
<evidence type="ECO:0000313" key="5">
    <source>
        <dbReference type="Proteomes" id="UP000053825"/>
    </source>
</evidence>
<evidence type="ECO:0000256" key="1">
    <source>
        <dbReference type="ARBA" id="ARBA00005771"/>
    </source>
</evidence>
<feature type="domain" description="Sulfotransferase" evidence="3">
    <location>
        <begin position="116"/>
        <end position="373"/>
    </location>
</feature>
<reference evidence="4 5" key="1">
    <citation type="submission" date="2015-07" db="EMBL/GenBank/DDBJ databases">
        <title>The genome of Habropoda laboriosa.</title>
        <authorList>
            <person name="Pan H."/>
            <person name="Kapheim K."/>
        </authorList>
    </citation>
    <scope>NUCLEOTIDE SEQUENCE [LARGE SCALE GENOMIC DNA]</scope>
    <source>
        <strain evidence="4">0110345459</strain>
    </source>
</reference>
<accession>A0A0L7QKU7</accession>
<dbReference type="InterPro" id="IPR027417">
    <property type="entry name" value="P-loop_NTPase"/>
</dbReference>
<evidence type="ECO:0000259" key="3">
    <source>
        <dbReference type="Pfam" id="PF00685"/>
    </source>
</evidence>
<evidence type="ECO:0000256" key="2">
    <source>
        <dbReference type="ARBA" id="ARBA00022679"/>
    </source>
</evidence>
<comment type="similarity">
    <text evidence="1">Belongs to the sulfotransferase 1 family.</text>
</comment>
<dbReference type="GO" id="GO:0008146">
    <property type="term" value="F:sulfotransferase activity"/>
    <property type="evidence" value="ECO:0007669"/>
    <property type="project" value="InterPro"/>
</dbReference>
<dbReference type="Proteomes" id="UP000053825">
    <property type="component" value="Unassembled WGS sequence"/>
</dbReference>
<gene>
    <name evidence="4" type="ORF">WH47_11324</name>
</gene>
<keyword evidence="5" id="KW-1185">Reference proteome</keyword>
<sequence>MVLLKIQMHYETHTGALIMAGSFLLRIHQLSPKAADTLASRPWSYSVLYQLFKRNYTPMEKKSISFTTIEGDVGQRLDKMFHVKSSFLRVQPSHCLLPPNFVFYATKIRDMEIYEDDVWMVSYPRTGSHWAQEMAWCIGNNFDYKNAQTLLVIRNPLLEASSLMVTGEYVEWFTKLGDSVENVIKMPRIRYVKSHLPLELLPQQIHQKKPKIIYIARNPKDTCVSFYHYCRKFHNITGSFEDFAELCLEDSAPMGPFWNHVLKFWAIRDQENVLFLTYEEMKKDQEKAIKRTAKFLGKTVTDEQIAELSEHLKFSKMAANPAINLEHILPQKDVPENDKFIRKGKIGDWRNYMSEELSERFDEWTEKHLRGSGLDFDREVISCNEE</sequence>
<evidence type="ECO:0000313" key="4">
    <source>
        <dbReference type="EMBL" id="KOC59248.1"/>
    </source>
</evidence>
<dbReference type="OrthoDB" id="205623at2759"/>